<dbReference type="PRINTS" id="PR00237">
    <property type="entry name" value="GPCRRHODOPSN"/>
</dbReference>
<evidence type="ECO:0000256" key="1">
    <source>
        <dbReference type="ARBA" id="ARBA00002936"/>
    </source>
</evidence>
<evidence type="ECO:0000313" key="16">
    <source>
        <dbReference type="RefSeq" id="XP_025029399.1"/>
    </source>
</evidence>
<dbReference type="InterPro" id="IPR000276">
    <property type="entry name" value="GPCR_Rhodpsn"/>
</dbReference>
<dbReference type="OrthoDB" id="6151005at2759"/>
<accession>A0A9F5J8K3</accession>
<keyword evidence="11 12" id="KW-0807">Transducer</keyword>
<gene>
    <name evidence="16" type="primary">LOC103057847</name>
</gene>
<dbReference type="OMA" id="STQGQYK"/>
<dbReference type="GO" id="GO:0005886">
    <property type="term" value="C:plasma membrane"/>
    <property type="evidence" value="ECO:0007669"/>
    <property type="project" value="UniProtKB-SubCell"/>
</dbReference>
<reference evidence="16" key="1">
    <citation type="submission" date="2025-08" db="UniProtKB">
        <authorList>
            <consortium name="RefSeq"/>
        </authorList>
    </citation>
    <scope>IDENTIFICATION</scope>
    <source>
        <tissue evidence="16">Liver</tissue>
    </source>
</reference>
<evidence type="ECO:0000256" key="12">
    <source>
        <dbReference type="RuleBase" id="RU000688"/>
    </source>
</evidence>
<dbReference type="AlphaFoldDB" id="A0A9F5J8K3"/>
<dbReference type="Proteomes" id="UP000695026">
    <property type="component" value="Unplaced"/>
</dbReference>
<feature type="transmembrane region" description="Helical" evidence="13">
    <location>
        <begin position="74"/>
        <end position="94"/>
    </location>
</feature>
<dbReference type="RefSeq" id="XP_025029399.1">
    <property type="nucleotide sequence ID" value="XM_025173631.1"/>
</dbReference>
<evidence type="ECO:0000256" key="2">
    <source>
        <dbReference type="ARBA" id="ARBA00004651"/>
    </source>
</evidence>
<dbReference type="InterPro" id="IPR050516">
    <property type="entry name" value="Olfactory_GPCR"/>
</dbReference>
<dbReference type="GO" id="GO:0004984">
    <property type="term" value="F:olfactory receptor activity"/>
    <property type="evidence" value="ECO:0007669"/>
    <property type="project" value="InterPro"/>
</dbReference>
<feature type="domain" description="G-protein coupled receptors family 1 profile" evidence="14">
    <location>
        <begin position="56"/>
        <end position="305"/>
    </location>
</feature>
<dbReference type="PROSITE" id="PS50262">
    <property type="entry name" value="G_PROTEIN_RECEP_F1_2"/>
    <property type="match status" value="1"/>
</dbReference>
<feature type="transmembrane region" description="Helical" evidence="13">
    <location>
        <begin position="106"/>
        <end position="134"/>
    </location>
</feature>
<evidence type="ECO:0000256" key="13">
    <source>
        <dbReference type="RuleBase" id="RU363047"/>
    </source>
</evidence>
<evidence type="ECO:0000259" key="14">
    <source>
        <dbReference type="PROSITE" id="PS50262"/>
    </source>
</evidence>
<keyword evidence="9 13" id="KW-0472">Membrane</keyword>
<evidence type="ECO:0000256" key="4">
    <source>
        <dbReference type="ARBA" id="ARBA00022606"/>
    </source>
</evidence>
<dbReference type="PANTHER" id="PTHR26452">
    <property type="entry name" value="OLFACTORY RECEPTOR"/>
    <property type="match status" value="1"/>
</dbReference>
<keyword evidence="7 13" id="KW-1133">Transmembrane helix</keyword>
<evidence type="ECO:0000313" key="15">
    <source>
        <dbReference type="Proteomes" id="UP000695026"/>
    </source>
</evidence>
<dbReference type="InterPro" id="IPR017452">
    <property type="entry name" value="GPCR_Rhodpsn_7TM"/>
</dbReference>
<keyword evidence="15" id="KW-1185">Reference proteome</keyword>
<keyword evidence="8 12" id="KW-0297">G-protein coupled receptor</keyword>
<evidence type="ECO:0000256" key="9">
    <source>
        <dbReference type="ARBA" id="ARBA00023136"/>
    </source>
</evidence>
<protein>
    <recommendedName>
        <fullName evidence="13">Olfactory receptor</fullName>
    </recommendedName>
</protein>
<name>A0A9F5J8K3_PYTBI</name>
<keyword evidence="3 13" id="KW-1003">Cell membrane</keyword>
<evidence type="ECO:0000256" key="11">
    <source>
        <dbReference type="ARBA" id="ARBA00023224"/>
    </source>
</evidence>
<keyword evidence="6 13" id="KW-0552">Olfaction</keyword>
<proteinExistence type="inferred from homology"/>
<feature type="transmembrane region" description="Helical" evidence="13">
    <location>
        <begin position="215"/>
        <end position="240"/>
    </location>
</feature>
<dbReference type="SUPFAM" id="SSF81321">
    <property type="entry name" value="Family A G protein-coupled receptor-like"/>
    <property type="match status" value="1"/>
</dbReference>
<feature type="transmembrane region" description="Helical" evidence="13">
    <location>
        <begin position="252"/>
        <end position="275"/>
    </location>
</feature>
<dbReference type="Pfam" id="PF13853">
    <property type="entry name" value="7tm_4"/>
    <property type="match status" value="1"/>
</dbReference>
<dbReference type="GeneID" id="103057847"/>
<evidence type="ECO:0000256" key="3">
    <source>
        <dbReference type="ARBA" id="ARBA00022475"/>
    </source>
</evidence>
<feature type="transmembrane region" description="Helical" evidence="13">
    <location>
        <begin position="40"/>
        <end position="62"/>
    </location>
</feature>
<dbReference type="PRINTS" id="PR00245">
    <property type="entry name" value="OLFACTORYR"/>
</dbReference>
<organism evidence="15 16">
    <name type="scientific">Python bivittatus</name>
    <name type="common">Burmese python</name>
    <name type="synonym">Python molurus bivittatus</name>
    <dbReference type="NCBI Taxonomy" id="176946"/>
    <lineage>
        <taxon>Eukaryota</taxon>
        <taxon>Metazoa</taxon>
        <taxon>Chordata</taxon>
        <taxon>Craniata</taxon>
        <taxon>Vertebrata</taxon>
        <taxon>Euteleostomi</taxon>
        <taxon>Lepidosauria</taxon>
        <taxon>Squamata</taxon>
        <taxon>Bifurcata</taxon>
        <taxon>Unidentata</taxon>
        <taxon>Episquamata</taxon>
        <taxon>Toxicofera</taxon>
        <taxon>Serpentes</taxon>
        <taxon>Henophidia</taxon>
        <taxon>Pythonidae</taxon>
        <taxon>Python</taxon>
    </lineage>
</organism>
<keyword evidence="5 12" id="KW-0812">Transmembrane</keyword>
<dbReference type="GO" id="GO:0004930">
    <property type="term" value="F:G protein-coupled receptor activity"/>
    <property type="evidence" value="ECO:0007669"/>
    <property type="project" value="UniProtKB-KW"/>
</dbReference>
<feature type="transmembrane region" description="Helical" evidence="13">
    <location>
        <begin position="287"/>
        <end position="307"/>
    </location>
</feature>
<evidence type="ECO:0000256" key="8">
    <source>
        <dbReference type="ARBA" id="ARBA00023040"/>
    </source>
</evidence>
<dbReference type="CDD" id="cd15227">
    <property type="entry name" value="7tmA_OR14-like"/>
    <property type="match status" value="1"/>
</dbReference>
<dbReference type="Gene3D" id="1.20.1070.10">
    <property type="entry name" value="Rhodopsin 7-helix transmembrane proteins"/>
    <property type="match status" value="1"/>
</dbReference>
<comment type="function">
    <text evidence="1">Odorant receptor.</text>
</comment>
<evidence type="ECO:0000256" key="10">
    <source>
        <dbReference type="ARBA" id="ARBA00023170"/>
    </source>
</evidence>
<sequence>MLEIFIHSFHSNFCRNQMLNQTAVTEFILQGFSDDRDFQILHFVLFFSLYLVTMVGNTLIIITVAQSNNLHNPMYFFLAVLSSVDFCFISTTVPKSMVSSLMNDNVISFAGCITQVFLVVSCATAETFLLTIMACDRYVAICHPLQYKLIMNWNVCLHITIIALVCGVITGVGHAANTFRLDFCSSNIVEQYFCDIPQLLRLSCTTTETNENITFGLVLSVGSFCFMFVSISYCFIFSTVFKIKSTQGQYKVFSTCIPHLTVFCLFVCTVMFSYMRPKALSSPSLDLLAAVLYTILPPLMNPIIYSLRNTEIKMSLCKMGKKYFRFHILT</sequence>
<comment type="similarity">
    <text evidence="12">Belongs to the G-protein coupled receptor 1 family.</text>
</comment>
<dbReference type="FunFam" id="1.20.1070.10:FF:000037">
    <property type="entry name" value="Olfactory receptor"/>
    <property type="match status" value="1"/>
</dbReference>
<dbReference type="InterPro" id="IPR000725">
    <property type="entry name" value="Olfact_rcpt"/>
</dbReference>
<feature type="transmembrane region" description="Helical" evidence="13">
    <location>
        <begin position="155"/>
        <end position="176"/>
    </location>
</feature>
<keyword evidence="4 13" id="KW-0716">Sensory transduction</keyword>
<evidence type="ECO:0000256" key="5">
    <source>
        <dbReference type="ARBA" id="ARBA00022692"/>
    </source>
</evidence>
<dbReference type="KEGG" id="pbi:103057847"/>
<comment type="subcellular location">
    <subcellularLocation>
        <location evidence="2 13">Cell membrane</location>
        <topology evidence="2 13">Multi-pass membrane protein</topology>
    </subcellularLocation>
</comment>
<evidence type="ECO:0000256" key="6">
    <source>
        <dbReference type="ARBA" id="ARBA00022725"/>
    </source>
</evidence>
<evidence type="ECO:0000256" key="7">
    <source>
        <dbReference type="ARBA" id="ARBA00022989"/>
    </source>
</evidence>
<keyword evidence="10 12" id="KW-0675">Receptor</keyword>
<dbReference type="PROSITE" id="PS00237">
    <property type="entry name" value="G_PROTEIN_RECEP_F1_1"/>
    <property type="match status" value="1"/>
</dbReference>